<gene>
    <name evidence="4" type="ORF">THAOC_02323</name>
</gene>
<name>K0TQF1_THAOC</name>
<dbReference type="InterPro" id="IPR036249">
    <property type="entry name" value="Thioredoxin-like_sf"/>
</dbReference>
<feature type="region of interest" description="Disordered" evidence="1">
    <location>
        <begin position="160"/>
        <end position="188"/>
    </location>
</feature>
<dbReference type="AlphaFoldDB" id="K0TQF1"/>
<feature type="compositionally biased region" description="Basic residues" evidence="1">
    <location>
        <begin position="1"/>
        <end position="12"/>
    </location>
</feature>
<dbReference type="Gene3D" id="1.20.1050.10">
    <property type="match status" value="1"/>
</dbReference>
<accession>K0TQF1</accession>
<protein>
    <recommendedName>
        <fullName evidence="6">GST N-terminal domain-containing protein</fullName>
    </recommendedName>
</protein>
<dbReference type="EMBL" id="AGNL01002644">
    <property type="protein sequence ID" value="EJK75937.1"/>
    <property type="molecule type" value="Genomic_DNA"/>
</dbReference>
<dbReference type="InterPro" id="IPR004045">
    <property type="entry name" value="Glutathione_S-Trfase_N"/>
</dbReference>
<feature type="domain" description="GST N-terminal" evidence="3">
    <location>
        <begin position="365"/>
        <end position="434"/>
    </location>
</feature>
<evidence type="ECO:0000256" key="1">
    <source>
        <dbReference type="SAM" id="MobiDB-lite"/>
    </source>
</evidence>
<keyword evidence="5" id="KW-1185">Reference proteome</keyword>
<evidence type="ECO:0000259" key="3">
    <source>
        <dbReference type="Pfam" id="PF13417"/>
    </source>
</evidence>
<evidence type="ECO:0000259" key="2">
    <source>
        <dbReference type="Pfam" id="PF04399"/>
    </source>
</evidence>
<evidence type="ECO:0000313" key="5">
    <source>
        <dbReference type="Proteomes" id="UP000266841"/>
    </source>
</evidence>
<proteinExistence type="predicted"/>
<dbReference type="SUPFAM" id="SSF47616">
    <property type="entry name" value="GST C-terminal domain-like"/>
    <property type="match status" value="1"/>
</dbReference>
<reference evidence="4 5" key="1">
    <citation type="journal article" date="2012" name="Genome Biol.">
        <title>Genome and low-iron response of an oceanic diatom adapted to chronic iron limitation.</title>
        <authorList>
            <person name="Lommer M."/>
            <person name="Specht M."/>
            <person name="Roy A.S."/>
            <person name="Kraemer L."/>
            <person name="Andreson R."/>
            <person name="Gutowska M.A."/>
            <person name="Wolf J."/>
            <person name="Bergner S.V."/>
            <person name="Schilhabel M.B."/>
            <person name="Klostermeier U.C."/>
            <person name="Beiko R.G."/>
            <person name="Rosenstiel P."/>
            <person name="Hippler M."/>
            <person name="Laroche J."/>
        </authorList>
    </citation>
    <scope>NUCLEOTIDE SEQUENCE [LARGE SCALE GENOMIC DNA]</scope>
    <source>
        <strain evidence="4 5">CCMP1005</strain>
    </source>
</reference>
<dbReference type="Pfam" id="PF13417">
    <property type="entry name" value="GST_N_3"/>
    <property type="match status" value="1"/>
</dbReference>
<dbReference type="Gene3D" id="3.40.30.10">
    <property type="entry name" value="Glutaredoxin"/>
    <property type="match status" value="1"/>
</dbReference>
<comment type="caution">
    <text evidence="4">The sequence shown here is derived from an EMBL/GenBank/DDBJ whole genome shotgun (WGS) entry which is preliminary data.</text>
</comment>
<feature type="compositionally biased region" description="Basic and acidic residues" evidence="1">
    <location>
        <begin position="44"/>
        <end position="56"/>
    </location>
</feature>
<dbReference type="Pfam" id="PF04399">
    <property type="entry name" value="Glutaredoxin2_C"/>
    <property type="match status" value="1"/>
</dbReference>
<dbReference type="OrthoDB" id="1738954at2759"/>
<evidence type="ECO:0008006" key="6">
    <source>
        <dbReference type="Google" id="ProtNLM"/>
    </source>
</evidence>
<dbReference type="eggNOG" id="ENOG502RYF1">
    <property type="taxonomic scope" value="Eukaryota"/>
</dbReference>
<evidence type="ECO:0000313" key="4">
    <source>
        <dbReference type="EMBL" id="EJK75937.1"/>
    </source>
</evidence>
<dbReference type="SUPFAM" id="SSF52833">
    <property type="entry name" value="Thioredoxin-like"/>
    <property type="match status" value="1"/>
</dbReference>
<feature type="domain" description="Glutaredoxin 2 C-terminal" evidence="2">
    <location>
        <begin position="522"/>
        <end position="605"/>
    </location>
</feature>
<dbReference type="InterPro" id="IPR036282">
    <property type="entry name" value="Glutathione-S-Trfase_C_sf"/>
</dbReference>
<sequence>MDAAGRAKRMSSGRRSAAAERKLRKRQRRELEKYNAKNGGEGRTVYRDKSGRRKEVNPAADEAELARTKREERQARSNKASWRTNILSVTTYICVNDNVLLLQYHAFANLPQLVLLHRDCEDRLAAALGYLRRGEPCHLRPKQPVSSVPHSRLQEELGSIEGPKSLVDTSTKADANGHGVRSIPDIKSVPREDGRHQVGISFRSSCFALARELCVRFAEIKGGPEIRPAPPRRSGGVLPYRSLVASREGTPVQKGWSPSTSAVASPGGVRYFRFDFVGRAVFVSCPYLCRVELVQYGSRSIGVRIPDPTMKPTLLTFAAVISAAAGFTAPSSGGVRMTTAISSTVEVAAPFAKGERVIRPELPVLYVYDHCPFCVRVRLAMGVKNVKHLIHFLANDDIATPTALVGKKIAPIFALPEDDFIMMESLDIIAKVDTDERFGPTNQILPASGRTDIKAWQKSVQTLLRTLQRPRYVATGLLPEFQQLDGRHAFIKNHQLPPYEKPEWKGTDEIDGMDMDTKLKLYAEAMAADPAHMIEDLNARLVELDDMLYCEHYCSEGGFSLDDIDLWARLRSITIIAGVEWPSKLRAYMDNISALGDVPLYDEMAL</sequence>
<dbReference type="InterPro" id="IPR007494">
    <property type="entry name" value="Glutaredoxin2_C"/>
</dbReference>
<feature type="region of interest" description="Disordered" evidence="1">
    <location>
        <begin position="1"/>
        <end position="79"/>
    </location>
</feature>
<organism evidence="4 5">
    <name type="scientific">Thalassiosira oceanica</name>
    <name type="common">Marine diatom</name>
    <dbReference type="NCBI Taxonomy" id="159749"/>
    <lineage>
        <taxon>Eukaryota</taxon>
        <taxon>Sar</taxon>
        <taxon>Stramenopiles</taxon>
        <taxon>Ochrophyta</taxon>
        <taxon>Bacillariophyta</taxon>
        <taxon>Coscinodiscophyceae</taxon>
        <taxon>Thalassiosirophycidae</taxon>
        <taxon>Thalassiosirales</taxon>
        <taxon>Thalassiosiraceae</taxon>
        <taxon>Thalassiosira</taxon>
    </lineage>
</organism>
<dbReference type="Proteomes" id="UP000266841">
    <property type="component" value="Unassembled WGS sequence"/>
</dbReference>
<feature type="compositionally biased region" description="Basic and acidic residues" evidence="1">
    <location>
        <begin position="64"/>
        <end position="75"/>
    </location>
</feature>